<comment type="caution">
    <text evidence="7">The sequence shown here is derived from an EMBL/GenBank/DDBJ whole genome shotgun (WGS) entry which is preliminary data.</text>
</comment>
<evidence type="ECO:0000256" key="3">
    <source>
        <dbReference type="ARBA" id="ARBA00022692"/>
    </source>
</evidence>
<feature type="transmembrane region" description="Helical" evidence="6">
    <location>
        <begin position="306"/>
        <end position="337"/>
    </location>
</feature>
<dbReference type="RefSeq" id="WP_344808610.1">
    <property type="nucleotide sequence ID" value="NZ_BAABBO010000018.1"/>
</dbReference>
<dbReference type="Gene3D" id="1.10.10.10">
    <property type="entry name" value="Winged helix-like DNA-binding domain superfamily/Winged helix DNA-binding domain"/>
    <property type="match status" value="1"/>
</dbReference>
<feature type="transmembrane region" description="Helical" evidence="6">
    <location>
        <begin position="245"/>
        <end position="266"/>
    </location>
</feature>
<dbReference type="PANTHER" id="PTHR30213:SF0">
    <property type="entry name" value="UPF0761 MEMBRANE PROTEIN YIHY"/>
    <property type="match status" value="1"/>
</dbReference>
<keyword evidence="8" id="KW-1185">Reference proteome</keyword>
<evidence type="ECO:0000256" key="2">
    <source>
        <dbReference type="ARBA" id="ARBA00022475"/>
    </source>
</evidence>
<keyword evidence="4 6" id="KW-1133">Transmembrane helix</keyword>
<dbReference type="Pfam" id="PF03631">
    <property type="entry name" value="Virul_fac_BrkB"/>
    <property type="match status" value="1"/>
</dbReference>
<feature type="transmembrane region" description="Helical" evidence="6">
    <location>
        <begin position="158"/>
        <end position="177"/>
    </location>
</feature>
<name>A0ABP7PZP9_9GAMM</name>
<sequence>MTTLVAVLNVSHDHDRMSIGTQRVEETREEASVASPIDEVNYGSKGLPPWLQRIERWLWLNEQDNRGRVMHGLWHASRVLFAVVRDVSLGNITLHAMSLVYTTLLSIVPMIALSFSVLKGLGAHNNLEPLLHSAVEPLGAEGEALVGQILGFVDNMQVGVLGSVGLAMLVYTVISLIQKVERAFNEIWRVGQVRSMAQRFSNYLSVIVIGPVLIVSALGTTATVVGSDMVKDLLTIQPFGLLFSIMSRLMPYLMIIALFTFVYTFIPNTRVKLRYALIGGVVAGVAWQSAIYGFTQFVLNSNYQAIYSGFAVGILLLIWLYVAWLILLMGASVAFYSQNVKYITRERQVSTSACLDERVGLGLFFQVARTFHEGRGLCLLTELDKTLRAGPEINHRLLKKLVKAGLLVSAGTHGEGLTPGRSLEHITVADVLKAVRSQEQLFPLYVSADMQAAEVVAEIEQAVDMKYDAITVAQWLDRHEQDEVAVSS</sequence>
<dbReference type="NCBIfam" id="TIGR00765">
    <property type="entry name" value="yihY_not_rbn"/>
    <property type="match status" value="1"/>
</dbReference>
<gene>
    <name evidence="7" type="ORF">GCM10022278_33950</name>
</gene>
<accession>A0ABP7PZP9</accession>
<dbReference type="InterPro" id="IPR036388">
    <property type="entry name" value="WH-like_DNA-bd_sf"/>
</dbReference>
<feature type="transmembrane region" description="Helical" evidence="6">
    <location>
        <begin position="273"/>
        <end position="294"/>
    </location>
</feature>
<evidence type="ECO:0000256" key="1">
    <source>
        <dbReference type="ARBA" id="ARBA00004651"/>
    </source>
</evidence>
<feature type="transmembrane region" description="Helical" evidence="6">
    <location>
        <begin position="99"/>
        <end position="118"/>
    </location>
</feature>
<evidence type="ECO:0000313" key="8">
    <source>
        <dbReference type="Proteomes" id="UP001501337"/>
    </source>
</evidence>
<evidence type="ECO:0000256" key="6">
    <source>
        <dbReference type="SAM" id="Phobius"/>
    </source>
</evidence>
<keyword evidence="3 6" id="KW-0812">Transmembrane</keyword>
<feature type="transmembrane region" description="Helical" evidence="6">
    <location>
        <begin position="203"/>
        <end position="225"/>
    </location>
</feature>
<organism evidence="7 8">
    <name type="scientific">Allohahella marinimesophila</name>
    <dbReference type="NCBI Taxonomy" id="1054972"/>
    <lineage>
        <taxon>Bacteria</taxon>
        <taxon>Pseudomonadati</taxon>
        <taxon>Pseudomonadota</taxon>
        <taxon>Gammaproteobacteria</taxon>
        <taxon>Oceanospirillales</taxon>
        <taxon>Hahellaceae</taxon>
        <taxon>Allohahella</taxon>
    </lineage>
</organism>
<reference evidence="8" key="1">
    <citation type="journal article" date="2019" name="Int. J. Syst. Evol. Microbiol.">
        <title>The Global Catalogue of Microorganisms (GCM) 10K type strain sequencing project: providing services to taxonomists for standard genome sequencing and annotation.</title>
        <authorList>
            <consortium name="The Broad Institute Genomics Platform"/>
            <consortium name="The Broad Institute Genome Sequencing Center for Infectious Disease"/>
            <person name="Wu L."/>
            <person name="Ma J."/>
        </authorList>
    </citation>
    <scope>NUCLEOTIDE SEQUENCE [LARGE SCALE GENOMIC DNA]</scope>
    <source>
        <strain evidence="8">JCM 17555</strain>
    </source>
</reference>
<keyword evidence="2" id="KW-1003">Cell membrane</keyword>
<evidence type="ECO:0000256" key="4">
    <source>
        <dbReference type="ARBA" id="ARBA00022989"/>
    </source>
</evidence>
<proteinExistence type="predicted"/>
<dbReference type="InterPro" id="IPR017039">
    <property type="entry name" value="Virul_fac_BrkB"/>
</dbReference>
<evidence type="ECO:0000256" key="5">
    <source>
        <dbReference type="ARBA" id="ARBA00023136"/>
    </source>
</evidence>
<protein>
    <submittedName>
        <fullName evidence="7">YihY/virulence factor BrkB family protein</fullName>
    </submittedName>
</protein>
<keyword evidence="5 6" id="KW-0472">Membrane</keyword>
<comment type="subcellular location">
    <subcellularLocation>
        <location evidence="1">Cell membrane</location>
        <topology evidence="1">Multi-pass membrane protein</topology>
    </subcellularLocation>
</comment>
<dbReference type="PANTHER" id="PTHR30213">
    <property type="entry name" value="INNER MEMBRANE PROTEIN YHJD"/>
    <property type="match status" value="1"/>
</dbReference>
<evidence type="ECO:0000313" key="7">
    <source>
        <dbReference type="EMBL" id="GAA3974097.1"/>
    </source>
</evidence>
<dbReference type="Proteomes" id="UP001501337">
    <property type="component" value="Unassembled WGS sequence"/>
</dbReference>
<dbReference type="EMBL" id="BAABBO010000018">
    <property type="protein sequence ID" value="GAA3974097.1"/>
    <property type="molecule type" value="Genomic_DNA"/>
</dbReference>